<dbReference type="Pfam" id="PF07559">
    <property type="entry name" value="FlgE_D2"/>
    <property type="match status" value="1"/>
</dbReference>
<evidence type="ECO:0000259" key="7">
    <source>
        <dbReference type="Pfam" id="PF06429"/>
    </source>
</evidence>
<dbReference type="AlphaFoldDB" id="A0A1X6ZP53"/>
<feature type="domain" description="Flagellar basal body rod protein N-terminal" evidence="6">
    <location>
        <begin position="7"/>
        <end position="37"/>
    </location>
</feature>
<dbReference type="SUPFAM" id="SSF117143">
    <property type="entry name" value="Flagellar hook protein flgE"/>
    <property type="match status" value="1"/>
</dbReference>
<keyword evidence="9" id="KW-0969">Cilium</keyword>
<dbReference type="GO" id="GO:0005829">
    <property type="term" value="C:cytosol"/>
    <property type="evidence" value="ECO:0007669"/>
    <property type="project" value="TreeGrafter"/>
</dbReference>
<keyword evidence="9" id="KW-0966">Cell projection</keyword>
<dbReference type="InterPro" id="IPR019776">
    <property type="entry name" value="Flagellar_basal_body_rod_CS"/>
</dbReference>
<dbReference type="InterPro" id="IPR010930">
    <property type="entry name" value="Flg_bb/hook_C_dom"/>
</dbReference>
<dbReference type="InterPro" id="IPR037058">
    <property type="entry name" value="Falgellar_hook_FlgE_sf"/>
</dbReference>
<evidence type="ECO:0000313" key="9">
    <source>
        <dbReference type="EMBL" id="SLN57451.1"/>
    </source>
</evidence>
<evidence type="ECO:0000256" key="4">
    <source>
        <dbReference type="ARBA" id="ARBA00023143"/>
    </source>
</evidence>
<keyword evidence="4 5" id="KW-0975">Bacterial flagellum</keyword>
<protein>
    <recommendedName>
        <fullName evidence="3 5">Flagellar hook protein FlgE</fullName>
    </recommendedName>
</protein>
<dbReference type="EMBL" id="FWFN01000005">
    <property type="protein sequence ID" value="SLN57451.1"/>
    <property type="molecule type" value="Genomic_DNA"/>
</dbReference>
<dbReference type="Gene3D" id="2.60.98.20">
    <property type="entry name" value="Flagellar hook protein FlgE"/>
    <property type="match status" value="1"/>
</dbReference>
<dbReference type="GO" id="GO:0009425">
    <property type="term" value="C:bacterial-type flagellum basal body"/>
    <property type="evidence" value="ECO:0007669"/>
    <property type="project" value="UniProtKB-SubCell"/>
</dbReference>
<evidence type="ECO:0000259" key="6">
    <source>
        <dbReference type="Pfam" id="PF00460"/>
    </source>
</evidence>
<dbReference type="InterPro" id="IPR011491">
    <property type="entry name" value="FlgE_D2"/>
</dbReference>
<dbReference type="InterPro" id="IPR020013">
    <property type="entry name" value="Flagellar_FlgE/F/G"/>
</dbReference>
<dbReference type="Pfam" id="PF00460">
    <property type="entry name" value="Flg_bb_rod"/>
    <property type="match status" value="1"/>
</dbReference>
<reference evidence="9 10" key="1">
    <citation type="submission" date="2017-03" db="EMBL/GenBank/DDBJ databases">
        <authorList>
            <person name="Afonso C.L."/>
            <person name="Miller P.J."/>
            <person name="Scott M.A."/>
            <person name="Spackman E."/>
            <person name="Goraichik I."/>
            <person name="Dimitrov K.M."/>
            <person name="Suarez D.L."/>
            <person name="Swayne D.E."/>
        </authorList>
    </citation>
    <scope>NUCLEOTIDE SEQUENCE [LARGE SCALE GENOMIC DNA]</scope>
    <source>
        <strain evidence="9 10">CECT 7751</strain>
    </source>
</reference>
<comment type="subcellular location">
    <subcellularLocation>
        <location evidence="1 5">Bacterial flagellum basal body</location>
    </subcellularLocation>
</comment>
<dbReference type="PANTHER" id="PTHR30435:SF1">
    <property type="entry name" value="FLAGELLAR HOOK PROTEIN FLGE"/>
    <property type="match status" value="1"/>
</dbReference>
<evidence type="ECO:0000259" key="8">
    <source>
        <dbReference type="Pfam" id="PF07559"/>
    </source>
</evidence>
<dbReference type="InterPro" id="IPR001444">
    <property type="entry name" value="Flag_bb_rod_N"/>
</dbReference>
<keyword evidence="10" id="KW-1185">Reference proteome</keyword>
<dbReference type="PANTHER" id="PTHR30435">
    <property type="entry name" value="FLAGELLAR PROTEIN"/>
    <property type="match status" value="1"/>
</dbReference>
<dbReference type="GO" id="GO:0071978">
    <property type="term" value="P:bacterial-type flagellum-dependent swarming motility"/>
    <property type="evidence" value="ECO:0007669"/>
    <property type="project" value="TreeGrafter"/>
</dbReference>
<evidence type="ECO:0000256" key="1">
    <source>
        <dbReference type="ARBA" id="ARBA00004117"/>
    </source>
</evidence>
<comment type="similarity">
    <text evidence="2 5">Belongs to the flagella basal body rod proteins family.</text>
</comment>
<feature type="domain" description="Flagellar hook protein FlgE D2" evidence="8">
    <location>
        <begin position="192"/>
        <end position="312"/>
    </location>
</feature>
<organism evidence="9 10">
    <name type="scientific">Pseudooceanicola marinus</name>
    <dbReference type="NCBI Taxonomy" id="396013"/>
    <lineage>
        <taxon>Bacteria</taxon>
        <taxon>Pseudomonadati</taxon>
        <taxon>Pseudomonadota</taxon>
        <taxon>Alphaproteobacteria</taxon>
        <taxon>Rhodobacterales</taxon>
        <taxon>Paracoccaceae</taxon>
        <taxon>Pseudooceanicola</taxon>
    </lineage>
</organism>
<dbReference type="PROSITE" id="PS00588">
    <property type="entry name" value="FLAGELLA_BB_ROD"/>
    <property type="match status" value="1"/>
</dbReference>
<dbReference type="RefSeq" id="WP_085888899.1">
    <property type="nucleotide sequence ID" value="NZ_FWFN01000005.1"/>
</dbReference>
<evidence type="ECO:0000256" key="3">
    <source>
        <dbReference type="ARBA" id="ARBA00019015"/>
    </source>
</evidence>
<dbReference type="Proteomes" id="UP000193963">
    <property type="component" value="Unassembled WGS sequence"/>
</dbReference>
<sequence length="433" mass="45212">MTISSSLNAGVAGLQTNATRLAAIADNIANSSTFGYKRVQTDFSSLVLGDSGGGYTAGGVRASTMRLVDQRRSIVPTDNPTDLAVRERGMLPVALSTEIAATGTFDEMLLTSTGSFRMDADGFLKTETGLILLGWPANGDGSFPNVPRETSSALVPVQIDPSTYAGNPTTSIDMGVNLPATETEDTASGDPLEVTIEYYDNLGKPETLTVVFTPDVSGPGAGNIWSMEITDSATAAVVGEYDLTFNDSRTAGGTLADATLTGVGTAYDPGTGTVVINVASGPIEIDLGLYGEGGGLSQLGDDFAPTGINKDGSAVSNMTGVEVDANGYVRAFFESGEALVLYQVPLADVTNVNGMKSLDYQTYKPTPDSGGFYLWDAGDGPTGDIVAYAREESGTDVAGELTDMIRTQRAYSSNAKVFQTVDEMLQETTNIKR</sequence>
<gene>
    <name evidence="9" type="primary">flgE</name>
    <name evidence="9" type="ORF">PSM7751_02880</name>
</gene>
<dbReference type="InterPro" id="IPR037925">
    <property type="entry name" value="FlgE/F/G-like"/>
</dbReference>
<comment type="function">
    <text evidence="5">A flexible structure which links the flagellar filament to the drive apparatus in the basal body.</text>
</comment>
<keyword evidence="9" id="KW-0282">Flagellum</keyword>
<evidence type="ECO:0000313" key="10">
    <source>
        <dbReference type="Proteomes" id="UP000193963"/>
    </source>
</evidence>
<dbReference type="NCBIfam" id="TIGR03506">
    <property type="entry name" value="FlgEFG_subfam"/>
    <property type="match status" value="1"/>
</dbReference>
<accession>A0A1X6ZP53</accession>
<dbReference type="Pfam" id="PF06429">
    <property type="entry name" value="Flg_bbr_C"/>
    <property type="match status" value="1"/>
</dbReference>
<feature type="domain" description="Flagellar basal-body/hook protein C-terminal" evidence="7">
    <location>
        <begin position="391"/>
        <end position="431"/>
    </location>
</feature>
<evidence type="ECO:0000256" key="5">
    <source>
        <dbReference type="RuleBase" id="RU362116"/>
    </source>
</evidence>
<evidence type="ECO:0000256" key="2">
    <source>
        <dbReference type="ARBA" id="ARBA00009677"/>
    </source>
</evidence>
<name>A0A1X6ZP53_9RHOB</name>
<dbReference type="GO" id="GO:0009424">
    <property type="term" value="C:bacterial-type flagellum hook"/>
    <property type="evidence" value="ECO:0007669"/>
    <property type="project" value="TreeGrafter"/>
</dbReference>
<dbReference type="OrthoDB" id="8372879at2"/>
<proteinExistence type="inferred from homology"/>